<dbReference type="SUPFAM" id="SSF47473">
    <property type="entry name" value="EF-hand"/>
    <property type="match status" value="1"/>
</dbReference>
<dbReference type="Pfam" id="PF13499">
    <property type="entry name" value="EF-hand_7"/>
    <property type="match status" value="2"/>
</dbReference>
<keyword evidence="2" id="KW-0106">Calcium</keyword>
<reference evidence="5" key="1">
    <citation type="submission" date="2017-01" db="EMBL/GenBank/DDBJ databases">
        <title>Comparative genomics of anhydrobiosis in the tardigrade Hypsibius dujardini.</title>
        <authorList>
            <person name="Yoshida Y."/>
            <person name="Koutsovoulos G."/>
            <person name="Laetsch D."/>
            <person name="Stevens L."/>
            <person name="Kumar S."/>
            <person name="Horikawa D."/>
            <person name="Ishino K."/>
            <person name="Komine S."/>
            <person name="Tomita M."/>
            <person name="Blaxter M."/>
            <person name="Arakawa K."/>
        </authorList>
    </citation>
    <scope>NUCLEOTIDE SEQUENCE [LARGE SCALE GENOMIC DNA]</scope>
    <source>
        <strain evidence="5">Z151</strain>
    </source>
</reference>
<dbReference type="GO" id="GO:0016460">
    <property type="term" value="C:myosin II complex"/>
    <property type="evidence" value="ECO:0007669"/>
    <property type="project" value="TreeGrafter"/>
</dbReference>
<dbReference type="OrthoDB" id="26525at2759"/>
<dbReference type="PANTHER" id="PTHR23048:SF59">
    <property type="entry name" value="EF-HAND SUPERFAMILY PROTEIN"/>
    <property type="match status" value="1"/>
</dbReference>
<dbReference type="PANTHER" id="PTHR23048">
    <property type="entry name" value="MYOSIN LIGHT CHAIN 1, 3"/>
    <property type="match status" value="1"/>
</dbReference>
<feature type="domain" description="EF-hand" evidence="3">
    <location>
        <begin position="93"/>
        <end position="128"/>
    </location>
</feature>
<organism evidence="4 5">
    <name type="scientific">Hypsibius exemplaris</name>
    <name type="common">Freshwater tardigrade</name>
    <dbReference type="NCBI Taxonomy" id="2072580"/>
    <lineage>
        <taxon>Eukaryota</taxon>
        <taxon>Metazoa</taxon>
        <taxon>Ecdysozoa</taxon>
        <taxon>Tardigrada</taxon>
        <taxon>Eutardigrada</taxon>
        <taxon>Parachela</taxon>
        <taxon>Hypsibioidea</taxon>
        <taxon>Hypsibiidae</taxon>
        <taxon>Hypsibius</taxon>
    </lineage>
</organism>
<dbReference type="InterPro" id="IPR018247">
    <property type="entry name" value="EF_Hand_1_Ca_BS"/>
</dbReference>
<evidence type="ECO:0000313" key="4">
    <source>
        <dbReference type="EMBL" id="OQV22258.1"/>
    </source>
</evidence>
<dbReference type="PROSITE" id="PS50222">
    <property type="entry name" value="EF_HAND_2"/>
    <property type="match status" value="4"/>
</dbReference>
<sequence length="235" mass="27175">MILISFTQIIREGICNRCCVFWIICSFVGRGDFCDKTLPQSADVIITVLVRVREDAGGAFYGLSREQSLVWVGVVGDVPPIMKMTKNKEPTEKQISEFKESFDHFDRNGDHYITIKELKHVMEKLGFKPTASELKSFMDEADHDRNGKIDFPEFLAVMKTKMHDMMRIEELEKAFRVFDFNGDGKISRAELRKVFQNLDQHFEEDQISEMITVADMNRDGFIDFDEFSALVLSQF</sequence>
<dbReference type="GO" id="GO:0072686">
    <property type="term" value="C:mitotic spindle"/>
    <property type="evidence" value="ECO:0007669"/>
    <property type="project" value="UniProtKB-ARBA"/>
</dbReference>
<keyword evidence="5" id="KW-1185">Reference proteome</keyword>
<feature type="domain" description="EF-hand" evidence="3">
    <location>
        <begin position="166"/>
        <end position="201"/>
    </location>
</feature>
<dbReference type="EMBL" id="MTYJ01000018">
    <property type="protein sequence ID" value="OQV22258.1"/>
    <property type="molecule type" value="Genomic_DNA"/>
</dbReference>
<dbReference type="PROSITE" id="PS00018">
    <property type="entry name" value="EF_HAND_1"/>
    <property type="match status" value="4"/>
</dbReference>
<feature type="domain" description="EF-hand" evidence="3">
    <location>
        <begin position="129"/>
        <end position="164"/>
    </location>
</feature>
<proteinExistence type="predicted"/>
<dbReference type="InterPro" id="IPR011992">
    <property type="entry name" value="EF-hand-dom_pair"/>
</dbReference>
<keyword evidence="1" id="KW-0677">Repeat</keyword>
<evidence type="ECO:0000256" key="2">
    <source>
        <dbReference type="ARBA" id="ARBA00022837"/>
    </source>
</evidence>
<dbReference type="InterPro" id="IPR002048">
    <property type="entry name" value="EF_hand_dom"/>
</dbReference>
<accession>A0A1W0X4A2</accession>
<gene>
    <name evidence="4" type="ORF">BV898_03761</name>
</gene>
<dbReference type="CDD" id="cd00051">
    <property type="entry name" value="EFh"/>
    <property type="match status" value="2"/>
</dbReference>
<feature type="domain" description="EF-hand" evidence="3">
    <location>
        <begin position="202"/>
        <end position="235"/>
    </location>
</feature>
<dbReference type="GO" id="GO:0005509">
    <property type="term" value="F:calcium ion binding"/>
    <property type="evidence" value="ECO:0007669"/>
    <property type="project" value="InterPro"/>
</dbReference>
<protein>
    <submittedName>
        <fullName evidence="4">Calmodulin</fullName>
    </submittedName>
</protein>
<dbReference type="Proteomes" id="UP000192578">
    <property type="component" value="Unassembled WGS sequence"/>
</dbReference>
<evidence type="ECO:0000256" key="1">
    <source>
        <dbReference type="ARBA" id="ARBA00022737"/>
    </source>
</evidence>
<dbReference type="SMART" id="SM00054">
    <property type="entry name" value="EFh"/>
    <property type="match status" value="4"/>
</dbReference>
<dbReference type="Gene3D" id="1.10.238.10">
    <property type="entry name" value="EF-hand"/>
    <property type="match status" value="2"/>
</dbReference>
<dbReference type="InterPro" id="IPR050230">
    <property type="entry name" value="CALM/Myosin/TropC-like"/>
</dbReference>
<dbReference type="AlphaFoldDB" id="A0A1W0X4A2"/>
<evidence type="ECO:0000313" key="5">
    <source>
        <dbReference type="Proteomes" id="UP000192578"/>
    </source>
</evidence>
<dbReference type="FunFam" id="1.10.238.10:FF:000527">
    <property type="entry name" value="Calmodulin-3"/>
    <property type="match status" value="1"/>
</dbReference>
<name>A0A1W0X4A2_HYPEX</name>
<comment type="caution">
    <text evidence="4">The sequence shown here is derived from an EMBL/GenBank/DDBJ whole genome shotgun (WGS) entry which is preliminary data.</text>
</comment>
<evidence type="ECO:0000259" key="3">
    <source>
        <dbReference type="PROSITE" id="PS50222"/>
    </source>
</evidence>